<dbReference type="EC" id="2.5.1.61" evidence="3 7"/>
<dbReference type="InterPro" id="IPR036803">
    <property type="entry name" value="Porphobilinogen_deaminase_C_sf"/>
</dbReference>
<organism evidence="9 10">
    <name type="scientific">Alitiscatomonas aceti</name>
    <dbReference type="NCBI Taxonomy" id="2981724"/>
    <lineage>
        <taxon>Bacteria</taxon>
        <taxon>Bacillati</taxon>
        <taxon>Bacillota</taxon>
        <taxon>Clostridia</taxon>
        <taxon>Lachnospirales</taxon>
        <taxon>Lachnospiraceae</taxon>
        <taxon>Alitiscatomonas</taxon>
    </lineage>
</organism>
<comment type="caution">
    <text evidence="9">The sequence shown here is derived from an EMBL/GenBank/DDBJ whole genome shotgun (WGS) entry which is preliminary data.</text>
</comment>
<sequence length="296" mass="32100">MNKEKKVIRLGTRKSPLAMAQARLAAEAIERAFPELTAELVPIVTRGDRILDRPLVEFGGKGAFISEFERALLEGRIDGAVHSAKDMPEELAKGLVIAAALPREDAGDVLVTVKGRPLPDGPLLVGTGSPRRQVQIREMRNARCALLRGNIQTRLNKLREGEYDAILLAAAGLKRMGLLSDPEFSFERLPEKEFIPAGGQGIIAVESREHTEFSHVFAAINDPAAFRSLAAERLVLKRLGAGCTGAVGVYSYSENGSFHIKLMKGTENGILRREISGAPEEYEALAAAVTEGLDHE</sequence>
<proteinExistence type="inferred from homology"/>
<dbReference type="Gene3D" id="3.40.190.10">
    <property type="entry name" value="Periplasmic binding protein-like II"/>
    <property type="match status" value="2"/>
</dbReference>
<protein>
    <recommendedName>
        <fullName evidence="3 7">Hydroxymethylbilane synthase</fullName>
        <ecNumber evidence="3 7">2.5.1.61</ecNumber>
    </recommendedName>
</protein>
<dbReference type="PANTHER" id="PTHR11557">
    <property type="entry name" value="PORPHOBILINOGEN DEAMINASE"/>
    <property type="match status" value="1"/>
</dbReference>
<keyword evidence="4 9" id="KW-0808">Transferase</keyword>
<keyword evidence="5" id="KW-0627">Porphyrin biosynthesis</keyword>
<name>A0ABT2UVC8_9FIRM</name>
<reference evidence="9 10" key="1">
    <citation type="journal article" date="2021" name="ISME Commun">
        <title>Automated analysis of genomic sequences facilitates high-throughput and comprehensive description of bacteria.</title>
        <authorList>
            <person name="Hitch T.C.A."/>
        </authorList>
    </citation>
    <scope>NUCLEOTIDE SEQUENCE [LARGE SCALE GENOMIC DNA]</scope>
    <source>
        <strain evidence="10">f_CCE</strain>
    </source>
</reference>
<dbReference type="EMBL" id="JAOQJF010000002">
    <property type="protein sequence ID" value="MCU6798595.1"/>
    <property type="molecule type" value="Genomic_DNA"/>
</dbReference>
<dbReference type="SUPFAM" id="SSF53850">
    <property type="entry name" value="Periplasmic binding protein-like II"/>
    <property type="match status" value="1"/>
</dbReference>
<evidence type="ECO:0000313" key="10">
    <source>
        <dbReference type="Proteomes" id="UP001652395"/>
    </source>
</evidence>
<dbReference type="PRINTS" id="PR00151">
    <property type="entry name" value="PORPHBDMNASE"/>
</dbReference>
<feature type="domain" description="Porphobilinogen deaminase N-terminal" evidence="8">
    <location>
        <begin position="8"/>
        <end position="212"/>
    </location>
</feature>
<dbReference type="PIRSF" id="PIRSF001438">
    <property type="entry name" value="4pyrrol_synth_OHMeBilane_synth"/>
    <property type="match status" value="1"/>
</dbReference>
<evidence type="ECO:0000256" key="5">
    <source>
        <dbReference type="ARBA" id="ARBA00023244"/>
    </source>
</evidence>
<evidence type="ECO:0000256" key="7">
    <source>
        <dbReference type="NCBIfam" id="TIGR00212"/>
    </source>
</evidence>
<dbReference type="GO" id="GO:0004418">
    <property type="term" value="F:hydroxymethylbilane synthase activity"/>
    <property type="evidence" value="ECO:0007669"/>
    <property type="project" value="UniProtKB-EC"/>
</dbReference>
<dbReference type="CDD" id="cd13647">
    <property type="entry name" value="PBP2_PBGD_2"/>
    <property type="match status" value="1"/>
</dbReference>
<gene>
    <name evidence="9" type="primary">hemC</name>
    <name evidence="9" type="ORF">OCV69_01335</name>
</gene>
<dbReference type="Gene3D" id="3.30.160.40">
    <property type="entry name" value="Porphobilinogen deaminase, C-terminal domain"/>
    <property type="match status" value="1"/>
</dbReference>
<keyword evidence="10" id="KW-1185">Reference proteome</keyword>
<comment type="catalytic activity">
    <reaction evidence="6">
        <text>4 porphobilinogen + H2O = hydroxymethylbilane + 4 NH4(+)</text>
        <dbReference type="Rhea" id="RHEA:13185"/>
        <dbReference type="ChEBI" id="CHEBI:15377"/>
        <dbReference type="ChEBI" id="CHEBI:28938"/>
        <dbReference type="ChEBI" id="CHEBI:57845"/>
        <dbReference type="ChEBI" id="CHEBI:58126"/>
        <dbReference type="EC" id="2.5.1.61"/>
    </reaction>
</comment>
<dbReference type="RefSeq" id="WP_158357060.1">
    <property type="nucleotide sequence ID" value="NZ_JAOQJF010000002.1"/>
</dbReference>
<dbReference type="SUPFAM" id="SSF54782">
    <property type="entry name" value="Porphobilinogen deaminase (hydroxymethylbilane synthase), C-terminal domain"/>
    <property type="match status" value="1"/>
</dbReference>
<evidence type="ECO:0000256" key="6">
    <source>
        <dbReference type="ARBA" id="ARBA00048169"/>
    </source>
</evidence>
<dbReference type="Proteomes" id="UP001652395">
    <property type="component" value="Unassembled WGS sequence"/>
</dbReference>
<comment type="function">
    <text evidence="1">Tetrapolymerization of the monopyrrole PBG into the hydroxymethylbilane pre-uroporphyrinogen in several discrete steps.</text>
</comment>
<evidence type="ECO:0000313" key="9">
    <source>
        <dbReference type="EMBL" id="MCU6798595.1"/>
    </source>
</evidence>
<dbReference type="PANTHER" id="PTHR11557:SF0">
    <property type="entry name" value="PORPHOBILINOGEN DEAMINASE"/>
    <property type="match status" value="1"/>
</dbReference>
<dbReference type="Pfam" id="PF01379">
    <property type="entry name" value="Porphobil_deam"/>
    <property type="match status" value="1"/>
</dbReference>
<evidence type="ECO:0000256" key="1">
    <source>
        <dbReference type="ARBA" id="ARBA00002869"/>
    </source>
</evidence>
<evidence type="ECO:0000256" key="2">
    <source>
        <dbReference type="ARBA" id="ARBA00005638"/>
    </source>
</evidence>
<evidence type="ECO:0000256" key="3">
    <source>
        <dbReference type="ARBA" id="ARBA00012655"/>
    </source>
</evidence>
<evidence type="ECO:0000256" key="4">
    <source>
        <dbReference type="ARBA" id="ARBA00022679"/>
    </source>
</evidence>
<dbReference type="InterPro" id="IPR022417">
    <property type="entry name" value="Porphobilin_deaminase_N"/>
</dbReference>
<comment type="similarity">
    <text evidence="2">Belongs to the HMBS family.</text>
</comment>
<dbReference type="InterPro" id="IPR000860">
    <property type="entry name" value="HemC"/>
</dbReference>
<accession>A0ABT2UVC8</accession>
<evidence type="ECO:0000259" key="8">
    <source>
        <dbReference type="Pfam" id="PF01379"/>
    </source>
</evidence>
<dbReference type="NCBIfam" id="TIGR00212">
    <property type="entry name" value="hemC"/>
    <property type="match status" value="1"/>
</dbReference>